<evidence type="ECO:0000256" key="2">
    <source>
        <dbReference type="ARBA" id="ARBA00022777"/>
    </source>
</evidence>
<evidence type="ECO:0000256" key="1">
    <source>
        <dbReference type="ARBA" id="ARBA00022679"/>
    </source>
</evidence>
<dbReference type="GO" id="GO:0006796">
    <property type="term" value="P:phosphate-containing compound metabolic process"/>
    <property type="evidence" value="ECO:0007669"/>
    <property type="project" value="UniProtKB-ARBA"/>
</dbReference>
<feature type="domain" description="Carbohydrate kinase PfkB" evidence="3">
    <location>
        <begin position="1"/>
        <end position="301"/>
    </location>
</feature>
<dbReference type="InterPro" id="IPR002139">
    <property type="entry name" value="Ribo/fructo_kinase"/>
</dbReference>
<protein>
    <recommendedName>
        <fullName evidence="3">Carbohydrate kinase PfkB domain-containing protein</fullName>
    </recommendedName>
</protein>
<dbReference type="Pfam" id="PF00294">
    <property type="entry name" value="PfkB"/>
    <property type="match status" value="1"/>
</dbReference>
<comment type="caution">
    <text evidence="4">The sequence shown here is derived from an EMBL/GenBank/DDBJ whole genome shotgun (WGS) entry which is preliminary data.</text>
</comment>
<dbReference type="EMBL" id="BART01008643">
    <property type="protein sequence ID" value="GAG56067.1"/>
    <property type="molecule type" value="Genomic_DNA"/>
</dbReference>
<sequence>MASLVVCGAINWDISCFVKRLPVPGEEVTIKHVTRVSGGTGGNVAVAAARILGTKEVALIGALGRDEIARQQIAALEDEGVITDGIDYIEGMESGQAYILIDQTGQNIIASHLGANARLGLGYLSKEQVKQLLQGCRGIVLTDSPLEIAEELIKLAKRHSVPLLWDPGILISPNRKAVQSLARHAEVLFLNETEARALLGTDGLNTSLQKLNELGFGNHVVLKLGAQGAAMLEPDGGLVIEAPALPLEELGLNVVSTVGCGDVFAGGFAAYYVMGNDLRKSLIMASAAAGLNATRPETRGSPERATLEATEQRLRNLGFRVREYRAPKTAG</sequence>
<dbReference type="PANTHER" id="PTHR10584:SF167">
    <property type="entry name" value="PFKB DOMAIN PROTEIN"/>
    <property type="match status" value="1"/>
</dbReference>
<dbReference type="SUPFAM" id="SSF53613">
    <property type="entry name" value="Ribokinase-like"/>
    <property type="match status" value="1"/>
</dbReference>
<dbReference type="AlphaFoldDB" id="X0ZCZ2"/>
<dbReference type="InterPro" id="IPR011611">
    <property type="entry name" value="PfkB_dom"/>
</dbReference>
<proteinExistence type="predicted"/>
<dbReference type="Gene3D" id="3.40.1190.20">
    <property type="match status" value="1"/>
</dbReference>
<dbReference type="PANTHER" id="PTHR10584">
    <property type="entry name" value="SUGAR KINASE"/>
    <property type="match status" value="1"/>
</dbReference>
<evidence type="ECO:0000259" key="3">
    <source>
        <dbReference type="Pfam" id="PF00294"/>
    </source>
</evidence>
<keyword evidence="2" id="KW-0418">Kinase</keyword>
<keyword evidence="1" id="KW-0808">Transferase</keyword>
<name>X0ZCZ2_9ZZZZ</name>
<organism evidence="4">
    <name type="scientific">marine sediment metagenome</name>
    <dbReference type="NCBI Taxonomy" id="412755"/>
    <lineage>
        <taxon>unclassified sequences</taxon>
        <taxon>metagenomes</taxon>
        <taxon>ecological metagenomes</taxon>
    </lineage>
</organism>
<dbReference type="PRINTS" id="PR00990">
    <property type="entry name" value="RIBOKINASE"/>
</dbReference>
<dbReference type="GO" id="GO:0016301">
    <property type="term" value="F:kinase activity"/>
    <property type="evidence" value="ECO:0007669"/>
    <property type="project" value="UniProtKB-KW"/>
</dbReference>
<accession>X0ZCZ2</accession>
<gene>
    <name evidence="4" type="ORF">S01H4_19380</name>
</gene>
<evidence type="ECO:0000313" key="4">
    <source>
        <dbReference type="EMBL" id="GAG56067.1"/>
    </source>
</evidence>
<dbReference type="InterPro" id="IPR029056">
    <property type="entry name" value="Ribokinase-like"/>
</dbReference>
<reference evidence="4" key="1">
    <citation type="journal article" date="2014" name="Front. Microbiol.">
        <title>High frequency of phylogenetically diverse reductive dehalogenase-homologous genes in deep subseafloor sedimentary metagenomes.</title>
        <authorList>
            <person name="Kawai M."/>
            <person name="Futagami T."/>
            <person name="Toyoda A."/>
            <person name="Takaki Y."/>
            <person name="Nishi S."/>
            <person name="Hori S."/>
            <person name="Arai W."/>
            <person name="Tsubouchi T."/>
            <person name="Morono Y."/>
            <person name="Uchiyama I."/>
            <person name="Ito T."/>
            <person name="Fujiyama A."/>
            <person name="Inagaki F."/>
            <person name="Takami H."/>
        </authorList>
    </citation>
    <scope>NUCLEOTIDE SEQUENCE</scope>
    <source>
        <strain evidence="4">Expedition CK06-06</strain>
    </source>
</reference>